<keyword evidence="2" id="KW-1185">Reference proteome</keyword>
<accession>A0ABQ2F1V4</accession>
<gene>
    <name evidence="1" type="ORF">GCM10008955_40620</name>
</gene>
<evidence type="ECO:0000313" key="1">
    <source>
        <dbReference type="EMBL" id="GGK42733.1"/>
    </source>
</evidence>
<protein>
    <submittedName>
        <fullName evidence="1">Uncharacterized protein</fullName>
    </submittedName>
</protein>
<dbReference type="Proteomes" id="UP000647587">
    <property type="component" value="Unassembled WGS sequence"/>
</dbReference>
<proteinExistence type="predicted"/>
<evidence type="ECO:0000313" key="2">
    <source>
        <dbReference type="Proteomes" id="UP000647587"/>
    </source>
</evidence>
<name>A0ABQ2F1V4_9DEIO</name>
<dbReference type="EMBL" id="BMPP01000034">
    <property type="protein sequence ID" value="GGK42733.1"/>
    <property type="molecule type" value="Genomic_DNA"/>
</dbReference>
<sequence>MLKDDMAIHAGIPEKAVKAALQKLDEADEGVTWDLRKTRAGRPIKVYFEAQSMAQIHAAKKRLEQILGDAGFDLYP</sequence>
<dbReference type="RefSeq" id="WP_189012069.1">
    <property type="nucleotide sequence ID" value="NZ_BMPP01000034.1"/>
</dbReference>
<comment type="caution">
    <text evidence="1">The sequence shown here is derived from an EMBL/GenBank/DDBJ whole genome shotgun (WGS) entry which is preliminary data.</text>
</comment>
<organism evidence="1 2">
    <name type="scientific">Deinococcus malanensis</name>
    <dbReference type="NCBI Taxonomy" id="1706855"/>
    <lineage>
        <taxon>Bacteria</taxon>
        <taxon>Thermotogati</taxon>
        <taxon>Deinococcota</taxon>
        <taxon>Deinococci</taxon>
        <taxon>Deinococcales</taxon>
        <taxon>Deinococcaceae</taxon>
        <taxon>Deinococcus</taxon>
    </lineage>
</organism>
<reference evidence="2" key="1">
    <citation type="journal article" date="2019" name="Int. J. Syst. Evol. Microbiol.">
        <title>The Global Catalogue of Microorganisms (GCM) 10K type strain sequencing project: providing services to taxonomists for standard genome sequencing and annotation.</title>
        <authorList>
            <consortium name="The Broad Institute Genomics Platform"/>
            <consortium name="The Broad Institute Genome Sequencing Center for Infectious Disease"/>
            <person name="Wu L."/>
            <person name="Ma J."/>
        </authorList>
    </citation>
    <scope>NUCLEOTIDE SEQUENCE [LARGE SCALE GENOMIC DNA]</scope>
    <source>
        <strain evidence="2">JCM 30331</strain>
    </source>
</reference>